<feature type="transmembrane region" description="Helical" evidence="1">
    <location>
        <begin position="38"/>
        <end position="57"/>
    </location>
</feature>
<keyword evidence="1" id="KW-0472">Membrane</keyword>
<dbReference type="Proteomes" id="UP000276542">
    <property type="component" value="Unassembled WGS sequence"/>
</dbReference>
<reference evidence="3" key="1">
    <citation type="submission" date="2018-09" db="EMBL/GenBank/DDBJ databases">
        <authorList>
            <person name="Zhu H."/>
        </authorList>
    </citation>
    <scope>NUCLEOTIDE SEQUENCE [LARGE SCALE GENOMIC DNA]</scope>
    <source>
        <strain evidence="3">K1W22B-1</strain>
    </source>
</reference>
<name>A0A3A5H905_9ACTN</name>
<evidence type="ECO:0000313" key="2">
    <source>
        <dbReference type="EMBL" id="RJS45865.1"/>
    </source>
</evidence>
<gene>
    <name evidence="2" type="ORF">D4739_06240</name>
</gene>
<protein>
    <submittedName>
        <fullName evidence="2">Uncharacterized protein</fullName>
    </submittedName>
</protein>
<keyword evidence="1" id="KW-1133">Transmembrane helix</keyword>
<comment type="caution">
    <text evidence="2">The sequence shown here is derived from an EMBL/GenBank/DDBJ whole genome shotgun (WGS) entry which is preliminary data.</text>
</comment>
<keyword evidence="1" id="KW-0812">Transmembrane</keyword>
<dbReference type="EMBL" id="QYRP01000002">
    <property type="protein sequence ID" value="RJS45865.1"/>
    <property type="molecule type" value="Genomic_DNA"/>
</dbReference>
<evidence type="ECO:0000313" key="3">
    <source>
        <dbReference type="Proteomes" id="UP000276542"/>
    </source>
</evidence>
<dbReference type="OrthoDB" id="3791008at2"/>
<accession>A0A3A5H905</accession>
<organism evidence="2 3">
    <name type="scientific">Nocardioides cavernaquae</name>
    <dbReference type="NCBI Taxonomy" id="2321396"/>
    <lineage>
        <taxon>Bacteria</taxon>
        <taxon>Bacillati</taxon>
        <taxon>Actinomycetota</taxon>
        <taxon>Actinomycetes</taxon>
        <taxon>Propionibacteriales</taxon>
        <taxon>Nocardioidaceae</taxon>
        <taxon>Nocardioides</taxon>
    </lineage>
</organism>
<evidence type="ECO:0000256" key="1">
    <source>
        <dbReference type="SAM" id="Phobius"/>
    </source>
</evidence>
<feature type="transmembrane region" description="Helical" evidence="1">
    <location>
        <begin position="118"/>
        <end position="138"/>
    </location>
</feature>
<sequence>MATRAGTALTVSRAFITSLVSLLLAVAAHVSAGGLVPALWTLPLMLLLCTMSAAMWLDREASRLTIAGLLIVGQTSIHVAMTALSGHGEPIGADPTGVAGALRDALGHLAADLTPTHAPMALAHLVAAALAGLVLAHGERLLWNALRLVARAADAALLLVVRRVPLPAATTIPRRIDAGHLPVLHLQVLLGDTHARRGPPVSLRAA</sequence>
<proteinExistence type="predicted"/>
<dbReference type="RefSeq" id="WP_120059764.1">
    <property type="nucleotide sequence ID" value="NZ_QYRP01000002.1"/>
</dbReference>
<feature type="transmembrane region" description="Helical" evidence="1">
    <location>
        <begin position="64"/>
        <end position="84"/>
    </location>
</feature>
<dbReference type="AlphaFoldDB" id="A0A3A5H905"/>
<keyword evidence="3" id="KW-1185">Reference proteome</keyword>